<protein>
    <submittedName>
        <fullName evidence="5">Chaperone required for assembly of F1-ATPase</fullName>
    </submittedName>
</protein>
<feature type="transmembrane region" description="Helical" evidence="4">
    <location>
        <begin position="159"/>
        <end position="181"/>
    </location>
</feature>
<dbReference type="InterPro" id="IPR042272">
    <property type="entry name" value="ATP12_ATP_synth-F1-assembly_N"/>
</dbReference>
<dbReference type="PANTHER" id="PTHR21013">
    <property type="entry name" value="ATP SYNTHASE MITOCHONDRIAL F1 COMPLEX ASSEMBLY FACTOR 2/ATP12 PROTEIN, MITOCHONDRIAL PRECURSOR"/>
    <property type="match status" value="1"/>
</dbReference>
<evidence type="ECO:0000313" key="5">
    <source>
        <dbReference type="EMBL" id="PZW43152.1"/>
    </source>
</evidence>
<name>A0A2W7IC57_9PROT</name>
<dbReference type="OrthoDB" id="9797825at2"/>
<evidence type="ECO:0000256" key="3">
    <source>
        <dbReference type="ARBA" id="ARBA00023186"/>
    </source>
</evidence>
<comment type="caution">
    <text evidence="5">The sequence shown here is derived from an EMBL/GenBank/DDBJ whole genome shotgun (WGS) entry which is preliminary data.</text>
</comment>
<keyword evidence="2" id="KW-0809">Transit peptide</keyword>
<evidence type="ECO:0000256" key="4">
    <source>
        <dbReference type="SAM" id="Phobius"/>
    </source>
</evidence>
<dbReference type="GO" id="GO:0043461">
    <property type="term" value="P:proton-transporting ATP synthase complex assembly"/>
    <property type="evidence" value="ECO:0007669"/>
    <property type="project" value="InterPro"/>
</dbReference>
<keyword evidence="4" id="KW-0472">Membrane</keyword>
<comment type="similarity">
    <text evidence="1">Belongs to the ATP12 family.</text>
</comment>
<dbReference type="EMBL" id="QKYU01000016">
    <property type="protein sequence ID" value="PZW43152.1"/>
    <property type="molecule type" value="Genomic_DNA"/>
</dbReference>
<accession>A0A2W7IC57</accession>
<dbReference type="PANTHER" id="PTHR21013:SF10">
    <property type="entry name" value="ATP SYNTHASE MITOCHONDRIAL F1 COMPLEX ASSEMBLY FACTOR 2"/>
    <property type="match status" value="1"/>
</dbReference>
<dbReference type="Gene3D" id="1.10.3580.10">
    <property type="entry name" value="ATP12 ATPase"/>
    <property type="match status" value="1"/>
</dbReference>
<dbReference type="InterPro" id="IPR023335">
    <property type="entry name" value="ATP12_ortho_dom_sf"/>
</dbReference>
<dbReference type="Gene3D" id="3.30.2180.10">
    <property type="entry name" value="ATP12-like"/>
    <property type="match status" value="1"/>
</dbReference>
<gene>
    <name evidence="5" type="ORF">C8P66_11673</name>
</gene>
<keyword evidence="6" id="KW-1185">Reference proteome</keyword>
<evidence type="ECO:0000313" key="6">
    <source>
        <dbReference type="Proteomes" id="UP000249688"/>
    </source>
</evidence>
<dbReference type="AlphaFoldDB" id="A0A2W7IC57"/>
<proteinExistence type="inferred from homology"/>
<keyword evidence="4" id="KW-1133">Transmembrane helix</keyword>
<dbReference type="RefSeq" id="WP_111399024.1">
    <property type="nucleotide sequence ID" value="NZ_QKYU01000016.1"/>
</dbReference>
<sequence>MKRFWDTARAVPAATGFGINLDARPLRLPGGAPLTVPGLRLAEALALEWHSVGATKQTEFTWDSLPLTRLVGTVQDRIAPDPEPTIAAIAVYGETDLLCYRAEEPKLRTRQEAAWDPLLDWARDTLQAPLAVTQGVMPVPQPSASLRALRAAVGAEDPWGLAALGVLVPALGSLVLGLAVLRGRIGAAEAIACALVDESFQQEFWGLDAEAEARAEGLAADAALATSLIALARAG</sequence>
<dbReference type="Proteomes" id="UP000249688">
    <property type="component" value="Unassembled WGS sequence"/>
</dbReference>
<dbReference type="SUPFAM" id="SSF160909">
    <property type="entry name" value="ATP12-like"/>
    <property type="match status" value="1"/>
</dbReference>
<keyword evidence="4" id="KW-0812">Transmembrane</keyword>
<keyword evidence="3" id="KW-0143">Chaperone</keyword>
<evidence type="ECO:0000256" key="2">
    <source>
        <dbReference type="ARBA" id="ARBA00022946"/>
    </source>
</evidence>
<dbReference type="InterPro" id="IPR011419">
    <property type="entry name" value="ATP12_ATP_synth-F1-assembly"/>
</dbReference>
<reference evidence="5 6" key="1">
    <citation type="submission" date="2018-06" db="EMBL/GenBank/DDBJ databases">
        <title>Genomic Encyclopedia of Archaeal and Bacterial Type Strains, Phase II (KMG-II): from individual species to whole genera.</title>
        <authorList>
            <person name="Goeker M."/>
        </authorList>
    </citation>
    <scope>NUCLEOTIDE SEQUENCE [LARGE SCALE GENOMIC DNA]</scope>
    <source>
        <strain evidence="5 6">DSM 24525</strain>
    </source>
</reference>
<evidence type="ECO:0000256" key="1">
    <source>
        <dbReference type="ARBA" id="ARBA00008231"/>
    </source>
</evidence>
<organism evidence="5 6">
    <name type="scientific">Humitalea rosea</name>
    <dbReference type="NCBI Taxonomy" id="990373"/>
    <lineage>
        <taxon>Bacteria</taxon>
        <taxon>Pseudomonadati</taxon>
        <taxon>Pseudomonadota</taxon>
        <taxon>Alphaproteobacteria</taxon>
        <taxon>Acetobacterales</taxon>
        <taxon>Roseomonadaceae</taxon>
        <taxon>Humitalea</taxon>
    </lineage>
</organism>
<dbReference type="Pfam" id="PF07542">
    <property type="entry name" value="ATP12"/>
    <property type="match status" value="1"/>
</dbReference>